<evidence type="ECO:0000256" key="1">
    <source>
        <dbReference type="ARBA" id="ARBA00022801"/>
    </source>
</evidence>
<dbReference type="InterPro" id="IPR050114">
    <property type="entry name" value="UPF0173_UPF0282_UlaG_hydrolase"/>
</dbReference>
<dbReference type="PANTHER" id="PTHR43546">
    <property type="entry name" value="UPF0173 METAL-DEPENDENT HYDROLASE MJ1163-RELATED"/>
    <property type="match status" value="1"/>
</dbReference>
<accession>A0ABW5D2B1</accession>
<evidence type="ECO:0000313" key="4">
    <source>
        <dbReference type="Proteomes" id="UP001597374"/>
    </source>
</evidence>
<dbReference type="Pfam" id="PF12706">
    <property type="entry name" value="Lactamase_B_2"/>
    <property type="match status" value="1"/>
</dbReference>
<dbReference type="EMBL" id="JBHUIM010000002">
    <property type="protein sequence ID" value="MFD2247405.1"/>
    <property type="molecule type" value="Genomic_DNA"/>
</dbReference>
<feature type="domain" description="Metallo-beta-lactamase" evidence="2">
    <location>
        <begin position="24"/>
        <end position="217"/>
    </location>
</feature>
<dbReference type="Gene3D" id="3.60.15.10">
    <property type="entry name" value="Ribonuclease Z/Hydroxyacylglutathione hydrolase-like"/>
    <property type="match status" value="1"/>
</dbReference>
<keyword evidence="1" id="KW-0378">Hydrolase</keyword>
<dbReference type="SUPFAM" id="SSF56281">
    <property type="entry name" value="Metallo-hydrolase/oxidoreductase"/>
    <property type="match status" value="1"/>
</dbReference>
<protein>
    <submittedName>
        <fullName evidence="3">MBL fold metallo-hydrolase</fullName>
    </submittedName>
</protein>
<evidence type="ECO:0000259" key="2">
    <source>
        <dbReference type="Pfam" id="PF12706"/>
    </source>
</evidence>
<comment type="caution">
    <text evidence="3">The sequence shown here is derived from an EMBL/GenBank/DDBJ whole genome shotgun (WGS) entry which is preliminary data.</text>
</comment>
<dbReference type="InterPro" id="IPR001279">
    <property type="entry name" value="Metallo-B-lactamas"/>
</dbReference>
<sequence length="255" mass="27872">MATSASIQLVRNATLVVNYAGKKILVDPMLMPKDSFDPIAGKARNPMVDLPTSIEEIVQDVDLVLVTHTHADHFDPVASATLNKSIKLINQPADEAFFQKEGFTNAETVHDSTVWNGITIYRTGGEHGSGEILKQMGSVSGFVLKAEGEPAIYIVGDSIWIDEVEQAIQKYKPDYIVTNSGGAVFPGFEATPILKDEEQTMSLIKESGDAKVIAVHMEALDHCRTTRNSLRLKAEELNIGKDKLIIPQDGEKIVL</sequence>
<keyword evidence="4" id="KW-1185">Reference proteome</keyword>
<dbReference type="InterPro" id="IPR036866">
    <property type="entry name" value="RibonucZ/Hydroxyglut_hydro"/>
</dbReference>
<evidence type="ECO:0000313" key="3">
    <source>
        <dbReference type="EMBL" id="MFD2247405.1"/>
    </source>
</evidence>
<reference evidence="4" key="1">
    <citation type="journal article" date="2019" name="Int. J. Syst. Evol. Microbiol.">
        <title>The Global Catalogue of Microorganisms (GCM) 10K type strain sequencing project: providing services to taxonomists for standard genome sequencing and annotation.</title>
        <authorList>
            <consortium name="The Broad Institute Genomics Platform"/>
            <consortium name="The Broad Institute Genome Sequencing Center for Infectious Disease"/>
            <person name="Wu L."/>
            <person name="Ma J."/>
        </authorList>
    </citation>
    <scope>NUCLEOTIDE SEQUENCE [LARGE SCALE GENOMIC DNA]</scope>
    <source>
        <strain evidence="4">CGMCC 4.1782</strain>
    </source>
</reference>
<organism evidence="3 4">
    <name type="scientific">Pontibacter ruber</name>
    <dbReference type="NCBI Taxonomy" id="1343895"/>
    <lineage>
        <taxon>Bacteria</taxon>
        <taxon>Pseudomonadati</taxon>
        <taxon>Bacteroidota</taxon>
        <taxon>Cytophagia</taxon>
        <taxon>Cytophagales</taxon>
        <taxon>Hymenobacteraceae</taxon>
        <taxon>Pontibacter</taxon>
    </lineage>
</organism>
<dbReference type="Proteomes" id="UP001597374">
    <property type="component" value="Unassembled WGS sequence"/>
</dbReference>
<dbReference type="PANTHER" id="PTHR43546:SF9">
    <property type="entry name" value="L-ASCORBATE-6-PHOSPHATE LACTONASE ULAG-RELATED"/>
    <property type="match status" value="1"/>
</dbReference>
<proteinExistence type="predicted"/>
<name>A0ABW5D2B1_9BACT</name>
<gene>
    <name evidence="3" type="ORF">ACFSKP_14150</name>
</gene>
<dbReference type="RefSeq" id="WP_250430337.1">
    <property type="nucleotide sequence ID" value="NZ_JALPRR010000003.1"/>
</dbReference>